<accession>A0ABV7X7E1</accession>
<evidence type="ECO:0000256" key="6">
    <source>
        <dbReference type="SAM" id="SignalP"/>
    </source>
</evidence>
<evidence type="ECO:0000256" key="1">
    <source>
        <dbReference type="ARBA" id="ARBA00022617"/>
    </source>
</evidence>
<evidence type="ECO:0000313" key="9">
    <source>
        <dbReference type="Proteomes" id="UP001595615"/>
    </source>
</evidence>
<comment type="caution">
    <text evidence="8">The sequence shown here is derived from an EMBL/GenBank/DDBJ whole genome shotgun (WGS) entry which is preliminary data.</text>
</comment>
<dbReference type="EMBL" id="JBHRXV010000003">
    <property type="protein sequence ID" value="MFC3711663.1"/>
    <property type="molecule type" value="Genomic_DNA"/>
</dbReference>
<sequence>MRKSFLFALLLATALTACNDEDDKDDGGSGQAAQMQDAPAPDSLPDQFKQVSGNASAGQDAFRFETFGNERFWTDALRLPQGIAASGLTPLQALQIGLSVNVDALNAATRTAITNAIAQINDGTPPAQTAFGDPAVTLSLINQNAVIGVVAFNPDGTRKALANTGTLNIAGGDKVGLSCAGCHAITDNSVLPPTVALNTTGSIGRAVDGPTPHRLDVGRIFAAGQNSLAYYPFLQARFETLPGGTIGRGGFPGLATTVSSLPTEAEADTYLTGSNPTTGERFYPVGHFDDTGDGIGNPLHIAPLFRQDLAAPYGIEAGFDKLDDFSNNVFVNALDPTALLTPAGRDFLRTRANATGDELAEDYERVLRATGVAIETTPYVRSRTGLTPGVPASPTGRRVDETRLRDLNAYLISLPSPRRPADVDTAAAARGRIVFRTLAVSDGGNCTTCHQVDPNRFVPPNVIPMPTIYPAYTPAVLAQRMPPQTPIQNSDGPNPFFDDKHIVSDGSANGKVRGTSLVLLLDLTRKTKLLHDDSVVGTDFRSAANSLFDPARGANAAHPFYISDSTKRSDVIEFLRSLETER</sequence>
<keyword evidence="3 4" id="KW-0408">Iron</keyword>
<dbReference type="InterPro" id="IPR036909">
    <property type="entry name" value="Cyt_c-like_dom_sf"/>
</dbReference>
<dbReference type="Proteomes" id="UP001595615">
    <property type="component" value="Unassembled WGS sequence"/>
</dbReference>
<evidence type="ECO:0000259" key="7">
    <source>
        <dbReference type="PROSITE" id="PS51007"/>
    </source>
</evidence>
<keyword evidence="1 4" id="KW-0349">Heme</keyword>
<keyword evidence="9" id="KW-1185">Reference proteome</keyword>
<organism evidence="8 9">
    <name type="scientific">Sphingoaurantiacus capsulatus</name>
    <dbReference type="NCBI Taxonomy" id="1771310"/>
    <lineage>
        <taxon>Bacteria</taxon>
        <taxon>Pseudomonadati</taxon>
        <taxon>Pseudomonadota</taxon>
        <taxon>Alphaproteobacteria</taxon>
        <taxon>Sphingomonadales</taxon>
        <taxon>Sphingosinicellaceae</taxon>
        <taxon>Sphingoaurantiacus</taxon>
    </lineage>
</organism>
<dbReference type="PROSITE" id="PS51007">
    <property type="entry name" value="CYTC"/>
    <property type="match status" value="1"/>
</dbReference>
<feature type="signal peptide" evidence="6">
    <location>
        <begin position="1"/>
        <end position="19"/>
    </location>
</feature>
<feature type="region of interest" description="Disordered" evidence="5">
    <location>
        <begin position="20"/>
        <end position="52"/>
    </location>
</feature>
<evidence type="ECO:0000313" key="8">
    <source>
        <dbReference type="EMBL" id="MFC3711663.1"/>
    </source>
</evidence>
<keyword evidence="6" id="KW-0732">Signal</keyword>
<dbReference type="RefSeq" id="WP_380857035.1">
    <property type="nucleotide sequence ID" value="NZ_JBHRXV010000003.1"/>
</dbReference>
<evidence type="ECO:0000256" key="3">
    <source>
        <dbReference type="ARBA" id="ARBA00023004"/>
    </source>
</evidence>
<keyword evidence="2 4" id="KW-0479">Metal-binding</keyword>
<feature type="chain" id="PRO_5046123719" description="Cytochrome c domain-containing protein" evidence="6">
    <location>
        <begin position="20"/>
        <end position="582"/>
    </location>
</feature>
<gene>
    <name evidence="8" type="ORF">ACFOMD_03720</name>
</gene>
<reference evidence="9" key="1">
    <citation type="journal article" date="2019" name="Int. J. Syst. Evol. Microbiol.">
        <title>The Global Catalogue of Microorganisms (GCM) 10K type strain sequencing project: providing services to taxonomists for standard genome sequencing and annotation.</title>
        <authorList>
            <consortium name="The Broad Institute Genomics Platform"/>
            <consortium name="The Broad Institute Genome Sequencing Center for Infectious Disease"/>
            <person name="Wu L."/>
            <person name="Ma J."/>
        </authorList>
    </citation>
    <scope>NUCLEOTIDE SEQUENCE [LARGE SCALE GENOMIC DNA]</scope>
    <source>
        <strain evidence="9">KCTC 42644</strain>
    </source>
</reference>
<evidence type="ECO:0000256" key="2">
    <source>
        <dbReference type="ARBA" id="ARBA00022723"/>
    </source>
</evidence>
<evidence type="ECO:0000256" key="5">
    <source>
        <dbReference type="SAM" id="MobiDB-lite"/>
    </source>
</evidence>
<name>A0ABV7X7E1_9SPHN</name>
<dbReference type="SUPFAM" id="SSF46626">
    <property type="entry name" value="Cytochrome c"/>
    <property type="match status" value="1"/>
</dbReference>
<dbReference type="InterPro" id="IPR009056">
    <property type="entry name" value="Cyt_c-like_dom"/>
</dbReference>
<feature type="compositionally biased region" description="Low complexity" evidence="5">
    <location>
        <begin position="31"/>
        <end position="41"/>
    </location>
</feature>
<proteinExistence type="predicted"/>
<feature type="domain" description="Cytochrome c" evidence="7">
    <location>
        <begin position="426"/>
        <end position="579"/>
    </location>
</feature>
<protein>
    <recommendedName>
        <fullName evidence="7">Cytochrome c domain-containing protein</fullName>
    </recommendedName>
</protein>
<dbReference type="PROSITE" id="PS51257">
    <property type="entry name" value="PROKAR_LIPOPROTEIN"/>
    <property type="match status" value="1"/>
</dbReference>
<evidence type="ECO:0000256" key="4">
    <source>
        <dbReference type="PROSITE-ProRule" id="PRU00433"/>
    </source>
</evidence>